<reference evidence="1" key="1">
    <citation type="submission" date="2019-03" db="EMBL/GenBank/DDBJ databases">
        <authorList>
            <consortium name="Pathogen Informatics"/>
        </authorList>
    </citation>
    <scope>NUCLEOTIDE SEQUENCE</scope>
    <source>
        <strain evidence="1">5012STDY7626354</strain>
    </source>
</reference>
<dbReference type="AlphaFoldDB" id="A0A486SH78"/>
<dbReference type="EMBL" id="CAAHCY010000005">
    <property type="protein sequence ID" value="VGM12823.1"/>
    <property type="molecule type" value="Genomic_DNA"/>
</dbReference>
<gene>
    <name evidence="1" type="ORF">SAMEA4873555_03370</name>
</gene>
<protein>
    <submittedName>
        <fullName evidence="1">Uncharacterized protein</fullName>
    </submittedName>
</protein>
<accession>A0A486SH78</accession>
<sequence>MRMKEHYYDKTLSYYRLLEEKYECIIREEERKLSKDSNKRLLIKTNIINAKK</sequence>
<evidence type="ECO:0000313" key="1">
    <source>
        <dbReference type="EMBL" id="VGM12823.1"/>
    </source>
</evidence>
<organism evidence="1">
    <name type="scientific">Klebsiella pneumoniae</name>
    <dbReference type="NCBI Taxonomy" id="573"/>
    <lineage>
        <taxon>Bacteria</taxon>
        <taxon>Pseudomonadati</taxon>
        <taxon>Pseudomonadota</taxon>
        <taxon>Gammaproteobacteria</taxon>
        <taxon>Enterobacterales</taxon>
        <taxon>Enterobacteriaceae</taxon>
        <taxon>Klebsiella/Raoultella group</taxon>
        <taxon>Klebsiella</taxon>
        <taxon>Klebsiella pneumoniae complex</taxon>
    </lineage>
</organism>
<name>A0A486SH78_KLEPN</name>
<proteinExistence type="predicted"/>